<gene>
    <name evidence="2" type="ORF">AMTR_s00060p00120850</name>
</gene>
<name>W1NKU4_AMBTC</name>
<evidence type="ECO:0000256" key="1">
    <source>
        <dbReference type="SAM" id="MobiDB-lite"/>
    </source>
</evidence>
<feature type="region of interest" description="Disordered" evidence="1">
    <location>
        <begin position="1"/>
        <end position="20"/>
    </location>
</feature>
<reference evidence="3" key="1">
    <citation type="journal article" date="2013" name="Science">
        <title>The Amborella genome and the evolution of flowering plants.</title>
        <authorList>
            <consortium name="Amborella Genome Project"/>
        </authorList>
    </citation>
    <scope>NUCLEOTIDE SEQUENCE [LARGE SCALE GENOMIC DNA]</scope>
</reference>
<dbReference type="Gramene" id="ERM95859">
    <property type="protein sequence ID" value="ERM95859"/>
    <property type="gene ID" value="AMTR_s00060p00120850"/>
</dbReference>
<organism evidence="2 3">
    <name type="scientific">Amborella trichopoda</name>
    <dbReference type="NCBI Taxonomy" id="13333"/>
    <lineage>
        <taxon>Eukaryota</taxon>
        <taxon>Viridiplantae</taxon>
        <taxon>Streptophyta</taxon>
        <taxon>Embryophyta</taxon>
        <taxon>Tracheophyta</taxon>
        <taxon>Spermatophyta</taxon>
        <taxon>Magnoliopsida</taxon>
        <taxon>Amborellales</taxon>
        <taxon>Amborellaceae</taxon>
        <taxon>Amborella</taxon>
    </lineage>
</organism>
<dbReference type="Proteomes" id="UP000017836">
    <property type="component" value="Unassembled WGS sequence"/>
</dbReference>
<dbReference type="HOGENOM" id="CLU_1919902_0_0_1"/>
<keyword evidence="3" id="KW-1185">Reference proteome</keyword>
<sequence>MEDENPSMEPTPDPSPPAVMAIEITHNRPSSHQRGRHQDHEPTAVVKASSSFDDFEKEAHDAALEVEGKENLDHEKVSHLQELVKKLRREVDHYQYLAEYYEGEANHAKTILASVQKEGGQDFDDHLHPGLI</sequence>
<proteinExistence type="predicted"/>
<feature type="region of interest" description="Disordered" evidence="1">
    <location>
        <begin position="26"/>
        <end position="47"/>
    </location>
</feature>
<dbReference type="AlphaFoldDB" id="W1NKU4"/>
<protein>
    <submittedName>
        <fullName evidence="2">Uncharacterized protein</fullName>
    </submittedName>
</protein>
<accession>W1NKU4</accession>
<dbReference type="EMBL" id="KI397373">
    <property type="protein sequence ID" value="ERM95859.1"/>
    <property type="molecule type" value="Genomic_DNA"/>
</dbReference>
<evidence type="ECO:0000313" key="3">
    <source>
        <dbReference type="Proteomes" id="UP000017836"/>
    </source>
</evidence>
<evidence type="ECO:0000313" key="2">
    <source>
        <dbReference type="EMBL" id="ERM95859.1"/>
    </source>
</evidence>